<evidence type="ECO:0000256" key="1">
    <source>
        <dbReference type="SAM" id="MobiDB-lite"/>
    </source>
</evidence>
<organism evidence="2 3">
    <name type="scientific">Dillenia turbinata</name>
    <dbReference type="NCBI Taxonomy" id="194707"/>
    <lineage>
        <taxon>Eukaryota</taxon>
        <taxon>Viridiplantae</taxon>
        <taxon>Streptophyta</taxon>
        <taxon>Embryophyta</taxon>
        <taxon>Tracheophyta</taxon>
        <taxon>Spermatophyta</taxon>
        <taxon>Magnoliopsida</taxon>
        <taxon>eudicotyledons</taxon>
        <taxon>Gunneridae</taxon>
        <taxon>Pentapetalae</taxon>
        <taxon>Dilleniales</taxon>
        <taxon>Dilleniaceae</taxon>
        <taxon>Dillenia</taxon>
    </lineage>
</organism>
<proteinExistence type="predicted"/>
<feature type="region of interest" description="Disordered" evidence="1">
    <location>
        <begin position="46"/>
        <end position="67"/>
    </location>
</feature>
<name>A0AAN8UW30_9MAGN</name>
<comment type="caution">
    <text evidence="2">The sequence shown here is derived from an EMBL/GenBank/DDBJ whole genome shotgun (WGS) entry which is preliminary data.</text>
</comment>
<sequence length="67" mass="7553">MTDIAMLVAEEYERRIKNAKKRGEEREEVRFVNHVSVAVKRVDGPTSSLRTKVGEGKAEIAKQDPTP</sequence>
<dbReference type="EMBL" id="JBAMMX010000018">
    <property type="protein sequence ID" value="KAK6922955.1"/>
    <property type="molecule type" value="Genomic_DNA"/>
</dbReference>
<evidence type="ECO:0000313" key="3">
    <source>
        <dbReference type="Proteomes" id="UP001370490"/>
    </source>
</evidence>
<dbReference type="AlphaFoldDB" id="A0AAN8UW30"/>
<evidence type="ECO:0000313" key="2">
    <source>
        <dbReference type="EMBL" id="KAK6922955.1"/>
    </source>
</evidence>
<dbReference type="PANTHER" id="PTHR36067:SF1">
    <property type="entry name" value="EXPRESSED PROTEIN"/>
    <property type="match status" value="1"/>
</dbReference>
<accession>A0AAN8UW30</accession>
<gene>
    <name evidence="2" type="ORF">RJ641_011259</name>
</gene>
<keyword evidence="3" id="KW-1185">Reference proteome</keyword>
<protein>
    <submittedName>
        <fullName evidence="2">Uncharacterized protein</fullName>
    </submittedName>
</protein>
<feature type="compositionally biased region" description="Basic and acidic residues" evidence="1">
    <location>
        <begin position="52"/>
        <end position="67"/>
    </location>
</feature>
<reference evidence="2 3" key="1">
    <citation type="submission" date="2023-12" db="EMBL/GenBank/DDBJ databases">
        <title>A high-quality genome assembly for Dillenia turbinata (Dilleniales).</title>
        <authorList>
            <person name="Chanderbali A."/>
        </authorList>
    </citation>
    <scope>NUCLEOTIDE SEQUENCE [LARGE SCALE GENOMIC DNA]</scope>
    <source>
        <strain evidence="2">LSX21</strain>
        <tissue evidence="2">Leaf</tissue>
    </source>
</reference>
<dbReference type="Proteomes" id="UP001370490">
    <property type="component" value="Unassembled WGS sequence"/>
</dbReference>
<dbReference type="PANTHER" id="PTHR36067">
    <property type="entry name" value="EXPRESSED PROTEIN"/>
    <property type="match status" value="1"/>
</dbReference>